<dbReference type="PANTHER" id="PTHR11618">
    <property type="entry name" value="TRANSCRIPTION INITIATION FACTOR IIB-RELATED"/>
    <property type="match status" value="1"/>
</dbReference>
<keyword evidence="7" id="KW-0010">Activator</keyword>
<organism evidence="14">
    <name type="scientific">Noctiluca scintillans</name>
    <name type="common">Sea sparkle</name>
    <name type="synonym">Red tide dinoflagellate</name>
    <dbReference type="NCBI Taxonomy" id="2966"/>
    <lineage>
        <taxon>Eukaryota</taxon>
        <taxon>Sar</taxon>
        <taxon>Alveolata</taxon>
        <taxon>Dinophyceae</taxon>
        <taxon>Noctilucales</taxon>
        <taxon>Noctilucaceae</taxon>
        <taxon>Noctiluca</taxon>
    </lineage>
</organism>
<dbReference type="SUPFAM" id="SSF57783">
    <property type="entry name" value="Zinc beta-ribbon"/>
    <property type="match status" value="1"/>
</dbReference>
<evidence type="ECO:0000313" key="14">
    <source>
        <dbReference type="EMBL" id="CAD8842853.1"/>
    </source>
</evidence>
<feature type="compositionally biased region" description="Low complexity" evidence="12">
    <location>
        <begin position="354"/>
        <end position="365"/>
    </location>
</feature>
<dbReference type="AlphaFoldDB" id="A0A7S1A5A5"/>
<feature type="compositionally biased region" description="Basic and acidic residues" evidence="12">
    <location>
        <begin position="308"/>
        <end position="321"/>
    </location>
</feature>
<keyword evidence="5" id="KW-0862">Zinc</keyword>
<feature type="region of interest" description="Disordered" evidence="12">
    <location>
        <begin position="308"/>
        <end position="365"/>
    </location>
</feature>
<keyword evidence="4 11" id="KW-0863">Zinc-finger</keyword>
<dbReference type="PANTHER" id="PTHR11618:SF4">
    <property type="entry name" value="TRANSCRIPTION FACTOR IIIB 90 KDA SUBUNIT"/>
    <property type="match status" value="1"/>
</dbReference>
<gene>
    <name evidence="14" type="ORF">NSCI0253_LOCUS17201</name>
</gene>
<dbReference type="InterPro" id="IPR013150">
    <property type="entry name" value="TFIIB_cyclin"/>
</dbReference>
<sequence>MSVSRCPFCGSGQVVVDGRRGITLCGACGEILEEKSMVAETTFAESSGGRVMASGTKVLWSGQGNNEDTNHQVAVSRGVTKMSFIADRLQLSSQVQDAGRRMYELAVQMNFNVGRPSRFVACACLYVVCRRSHSPHLLIDFADVLQTPVKTLGRIYVLLLRRLVGGAAGEISVPMIDPSLFIERFSRQLDIGNSQRKVQTAANRIIQFMHRDWICVGRRPNGLCGAALYVAACYHGIKVEAKQIADIVRMSENTLKIRLLEMRQTPMASLTPAEFEHDEIKVAIADEGQQVLPPCMRRRLHKEKLKALEDERREQDQRKALPDPQRPEPLANEAAPNDEGSHPLPLLDGTVQTSANGGALAAGSSKMQIDKFTASTPSGDDIEAVAREITQALLARDGAPLRDGGPGLDAMSRGGSASAQLDKIIAAKASFEGGDGSDAESAAGKQPAAAKAGTGAPADDGANVETLSDVDDDALSAYILDEEEAQNKSDIWHEVNKDYLEEWHVRGQEARRKRKFSDDAASSKSGRSGRSSKGGKRTMFPPAASAAHSAAMAMIKKGKVGATRINFEALQSLFD</sequence>
<dbReference type="InterPro" id="IPR011665">
    <property type="entry name" value="BRF1_TBP-bd_dom"/>
</dbReference>
<dbReference type="Gene3D" id="2.20.25.10">
    <property type="match status" value="1"/>
</dbReference>
<feature type="compositionally biased region" description="Low complexity" evidence="12">
    <location>
        <begin position="522"/>
        <end position="531"/>
    </location>
</feature>
<dbReference type="InterPro" id="IPR000812">
    <property type="entry name" value="TFIIB"/>
</dbReference>
<keyword evidence="3" id="KW-0479">Metal-binding</keyword>
<evidence type="ECO:0000256" key="2">
    <source>
        <dbReference type="ARBA" id="ARBA00010857"/>
    </source>
</evidence>
<evidence type="ECO:0000256" key="5">
    <source>
        <dbReference type="ARBA" id="ARBA00022833"/>
    </source>
</evidence>
<dbReference type="FunFam" id="1.10.472.10:FF:000002">
    <property type="entry name" value="Transcription factor IIIB 90 kDa subunit"/>
    <property type="match status" value="1"/>
</dbReference>
<evidence type="ECO:0000256" key="9">
    <source>
        <dbReference type="ARBA" id="ARBA00023242"/>
    </source>
</evidence>
<dbReference type="GO" id="GO:0097550">
    <property type="term" value="C:transcription preinitiation complex"/>
    <property type="evidence" value="ECO:0007669"/>
    <property type="project" value="TreeGrafter"/>
</dbReference>
<name>A0A7S1A5A5_NOCSC</name>
<dbReference type="InterPro" id="IPR013137">
    <property type="entry name" value="Znf_TFIIB"/>
</dbReference>
<dbReference type="SUPFAM" id="SSF47954">
    <property type="entry name" value="Cyclin-like"/>
    <property type="match status" value="2"/>
</dbReference>
<dbReference type="GO" id="GO:0008270">
    <property type="term" value="F:zinc ion binding"/>
    <property type="evidence" value="ECO:0007669"/>
    <property type="project" value="UniProtKB-KW"/>
</dbReference>
<dbReference type="GO" id="GO:0070897">
    <property type="term" value="P:transcription preinitiation complex assembly"/>
    <property type="evidence" value="ECO:0007669"/>
    <property type="project" value="InterPro"/>
</dbReference>
<dbReference type="GO" id="GO:0001006">
    <property type="term" value="F:RNA polymerase III type 3 promoter sequence-specific DNA binding"/>
    <property type="evidence" value="ECO:0007669"/>
    <property type="project" value="TreeGrafter"/>
</dbReference>
<dbReference type="GO" id="GO:0000995">
    <property type="term" value="F:RNA polymerase III general transcription initiation factor activity"/>
    <property type="evidence" value="ECO:0007669"/>
    <property type="project" value="TreeGrafter"/>
</dbReference>
<protein>
    <recommendedName>
        <fullName evidence="10">B-related factor 1</fullName>
    </recommendedName>
</protein>
<dbReference type="Pfam" id="PF07741">
    <property type="entry name" value="BRF1"/>
    <property type="match status" value="1"/>
</dbReference>
<evidence type="ECO:0000259" key="13">
    <source>
        <dbReference type="PROSITE" id="PS51134"/>
    </source>
</evidence>
<proteinExistence type="inferred from homology"/>
<evidence type="ECO:0000256" key="12">
    <source>
        <dbReference type="SAM" id="MobiDB-lite"/>
    </source>
</evidence>
<keyword evidence="8" id="KW-0804">Transcription</keyword>
<evidence type="ECO:0000256" key="6">
    <source>
        <dbReference type="ARBA" id="ARBA00023015"/>
    </source>
</evidence>
<accession>A0A7S1A5A5</accession>
<dbReference type="GO" id="GO:0017025">
    <property type="term" value="F:TBP-class protein binding"/>
    <property type="evidence" value="ECO:0007669"/>
    <property type="project" value="InterPro"/>
</dbReference>
<dbReference type="SMART" id="SM00385">
    <property type="entry name" value="CYCLIN"/>
    <property type="match status" value="2"/>
</dbReference>
<feature type="domain" description="TFIIB-type" evidence="13">
    <location>
        <begin position="2"/>
        <end position="33"/>
    </location>
</feature>
<feature type="region of interest" description="Disordered" evidence="12">
    <location>
        <begin position="508"/>
        <end position="547"/>
    </location>
</feature>
<evidence type="ECO:0000256" key="11">
    <source>
        <dbReference type="PROSITE-ProRule" id="PRU00469"/>
    </source>
</evidence>
<comment type="similarity">
    <text evidence="2">Belongs to the TFIIB family.</text>
</comment>
<dbReference type="Gene3D" id="1.10.472.10">
    <property type="entry name" value="Cyclin-like"/>
    <property type="match status" value="2"/>
</dbReference>
<evidence type="ECO:0000256" key="1">
    <source>
        <dbReference type="ARBA" id="ARBA00004123"/>
    </source>
</evidence>
<dbReference type="PRINTS" id="PR00685">
    <property type="entry name" value="TIFACTORIIB"/>
</dbReference>
<dbReference type="InterPro" id="IPR036915">
    <property type="entry name" value="Cyclin-like_sf"/>
</dbReference>
<dbReference type="CDD" id="cd20554">
    <property type="entry name" value="CYCLIN_TFIIIB90_rpt2"/>
    <property type="match status" value="1"/>
</dbReference>
<dbReference type="GO" id="GO:0005634">
    <property type="term" value="C:nucleus"/>
    <property type="evidence" value="ECO:0007669"/>
    <property type="project" value="UniProtKB-SubCell"/>
</dbReference>
<evidence type="ECO:0000256" key="8">
    <source>
        <dbReference type="ARBA" id="ARBA00023163"/>
    </source>
</evidence>
<evidence type="ECO:0000256" key="7">
    <source>
        <dbReference type="ARBA" id="ARBA00023159"/>
    </source>
</evidence>
<evidence type="ECO:0000256" key="3">
    <source>
        <dbReference type="ARBA" id="ARBA00022723"/>
    </source>
</evidence>
<comment type="subcellular location">
    <subcellularLocation>
        <location evidence="1">Nucleus</location>
    </subcellularLocation>
</comment>
<dbReference type="Gene3D" id="1.20.5.650">
    <property type="entry name" value="Single helix bin"/>
    <property type="match status" value="1"/>
</dbReference>
<reference evidence="14" key="1">
    <citation type="submission" date="2021-01" db="EMBL/GenBank/DDBJ databases">
        <authorList>
            <person name="Corre E."/>
            <person name="Pelletier E."/>
            <person name="Niang G."/>
            <person name="Scheremetjew M."/>
            <person name="Finn R."/>
            <person name="Kale V."/>
            <person name="Holt S."/>
            <person name="Cochrane G."/>
            <person name="Meng A."/>
            <person name="Brown T."/>
            <person name="Cohen L."/>
        </authorList>
    </citation>
    <scope>NUCLEOTIDE SEQUENCE</scope>
</reference>
<feature type="compositionally biased region" description="Low complexity" evidence="12">
    <location>
        <begin position="439"/>
        <end position="461"/>
    </location>
</feature>
<evidence type="ECO:0000256" key="4">
    <source>
        <dbReference type="ARBA" id="ARBA00022771"/>
    </source>
</evidence>
<feature type="region of interest" description="Disordered" evidence="12">
    <location>
        <begin position="432"/>
        <end position="465"/>
    </location>
</feature>
<keyword evidence="6" id="KW-0805">Transcription regulation</keyword>
<keyword evidence="9" id="KW-0539">Nucleus</keyword>
<dbReference type="InterPro" id="IPR013763">
    <property type="entry name" value="Cyclin-like_dom"/>
</dbReference>
<dbReference type="EMBL" id="HBFQ01024350">
    <property type="protein sequence ID" value="CAD8842853.1"/>
    <property type="molecule type" value="Transcribed_RNA"/>
</dbReference>
<dbReference type="Pfam" id="PF08271">
    <property type="entry name" value="Zn_Ribbon_TF"/>
    <property type="match status" value="1"/>
</dbReference>
<dbReference type="PROSITE" id="PS51134">
    <property type="entry name" value="ZF_TFIIB"/>
    <property type="match status" value="1"/>
</dbReference>
<dbReference type="Pfam" id="PF00382">
    <property type="entry name" value="TFIIB"/>
    <property type="match status" value="2"/>
</dbReference>
<dbReference type="GO" id="GO:0000126">
    <property type="term" value="C:transcription factor TFIIIB complex"/>
    <property type="evidence" value="ECO:0007669"/>
    <property type="project" value="TreeGrafter"/>
</dbReference>
<evidence type="ECO:0000256" key="10">
    <source>
        <dbReference type="ARBA" id="ARBA00031009"/>
    </source>
</evidence>